<dbReference type="AlphaFoldDB" id="A0A1V2K327"/>
<dbReference type="InterPro" id="IPR036291">
    <property type="entry name" value="NAD(P)-bd_dom_sf"/>
</dbReference>
<dbReference type="SUPFAM" id="SSF52283">
    <property type="entry name" value="Formate/glycerate dehydrogenase catalytic domain-like"/>
    <property type="match status" value="1"/>
</dbReference>
<evidence type="ECO:0000313" key="3">
    <source>
        <dbReference type="Proteomes" id="UP000189295"/>
    </source>
</evidence>
<protein>
    <submittedName>
        <fullName evidence="2">Amino acid dehydrogenase</fullName>
    </submittedName>
</protein>
<dbReference type="Proteomes" id="UP000189295">
    <property type="component" value="Unassembled WGS sequence"/>
</dbReference>
<sequence>MPLSSVPPVAASLIATTDCVLHIAPVSKAWKADAPSNVVFLPPTLTRQTLLLQIAVLRPTTIVVGDQVIDADVIAQWRVSHPFGDLNLIRRGTSLDKVQLDLCKSNGIRVVNTPGINAPHVAAYIAHWLTLADGSMPADVCVLGYGNVGKELVKLLLDRDPDVRIKVLVRHGRSPDTHGGAFYDSRVSFVVGWSEALEGATAVAICLSLNDDSTYRIDPLLIQGMQEHARLVCVAKPDVFSDDALHALAVAEGVQLILDYGPTTLDAFGIRTQTLGCDVSTWRNPATLTTQAATTEACHCDLDYAVCVQLSLTALRGLVRRKLAHSLTIPSLRVCTSAPRVSIIGRGINGLLQAVMFRLANYQVTVYGGSQESDGASHKKVNMRHLSATETTAKPLHNDYLMPGNQQLTVECNRAGIELFEKLLADNPSLARFARAPIVRVYMEDASGIEAAIREQRDIENRTWPSGKPGHELTEISQRQFQARFGIPGIGRAIEVSGYDLEFVYLMNELEALLQCSGVQFLSQHLSSVEIAELSREHFVVTATGVEEPRVIPIIGWFFKLRATGHEGAGMRGLKLQYDLPIGVMNCRLDRDYILVSGGQVPSDSTPECKEQILAACLAAVARHFPMSYRKAIETGDLHIIECARPGTPDGLSIVYWSAHHRIAAGGTYAAGTTQGLVWASLVQEIIQANAKLNEKNGHDIRRRAR</sequence>
<feature type="domain" description="FAD dependent oxidoreductase" evidence="1">
    <location>
        <begin position="341"/>
        <end position="683"/>
    </location>
</feature>
<proteinExistence type="predicted"/>
<reference evidence="2 3" key="1">
    <citation type="submission" date="2016-10" db="EMBL/GenBank/DDBJ databases">
        <title>Pseudomonas lactis sp. nov. and Pseudomonas paralactis sp. nov., isolated from bovine raw milk.</title>
        <authorList>
            <person name="Von Neubeck M."/>
            <person name="Huptas C."/>
            <person name="Glueck C."/>
            <person name="Krewinkel M."/>
            <person name="Stoeckel M."/>
            <person name="Stressler T."/>
            <person name="Fischer L."/>
            <person name="Hinrichs J."/>
            <person name="Scherer S."/>
            <person name="Wenning M."/>
        </authorList>
    </citation>
    <scope>NUCLEOTIDE SEQUENCE [LARGE SCALE GENOMIC DNA]</scope>
    <source>
        <strain evidence="2 3">DSM 17516</strain>
    </source>
</reference>
<evidence type="ECO:0000259" key="1">
    <source>
        <dbReference type="Pfam" id="PF01266"/>
    </source>
</evidence>
<organism evidence="2 3">
    <name type="scientific">Pseudomonas cedrina subsp. cedrina</name>
    <dbReference type="NCBI Taxonomy" id="76762"/>
    <lineage>
        <taxon>Bacteria</taxon>
        <taxon>Pseudomonadati</taxon>
        <taxon>Pseudomonadota</taxon>
        <taxon>Gammaproteobacteria</taxon>
        <taxon>Pseudomonadales</taxon>
        <taxon>Pseudomonadaceae</taxon>
        <taxon>Pseudomonas</taxon>
    </lineage>
</organism>
<evidence type="ECO:0000313" key="2">
    <source>
        <dbReference type="EMBL" id="ONH52137.1"/>
    </source>
</evidence>
<dbReference type="EMBL" id="MNPW01000009">
    <property type="protein sequence ID" value="ONH52137.1"/>
    <property type="molecule type" value="Genomic_DNA"/>
</dbReference>
<comment type="caution">
    <text evidence="2">The sequence shown here is derived from an EMBL/GenBank/DDBJ whole genome shotgun (WGS) entry which is preliminary data.</text>
</comment>
<dbReference type="OrthoDB" id="6739768at2"/>
<dbReference type="InterPro" id="IPR006076">
    <property type="entry name" value="FAD-dep_OxRdtase"/>
</dbReference>
<dbReference type="Pfam" id="PF01266">
    <property type="entry name" value="DAO"/>
    <property type="match status" value="1"/>
</dbReference>
<dbReference type="RefSeq" id="WP_076952916.1">
    <property type="nucleotide sequence ID" value="NZ_MNPW01000009.1"/>
</dbReference>
<dbReference type="SUPFAM" id="SSF51971">
    <property type="entry name" value="Nucleotide-binding domain"/>
    <property type="match status" value="1"/>
</dbReference>
<dbReference type="SUPFAM" id="SSF51735">
    <property type="entry name" value="NAD(P)-binding Rossmann-fold domains"/>
    <property type="match status" value="1"/>
</dbReference>
<accession>A0A1V2K327</accession>
<dbReference type="Gene3D" id="3.40.50.720">
    <property type="entry name" value="NAD(P)-binding Rossmann-like Domain"/>
    <property type="match status" value="2"/>
</dbReference>
<name>A0A1V2K327_PSECE</name>
<gene>
    <name evidence="2" type="ORF">BLL36_18820</name>
</gene>